<dbReference type="Proteomes" id="UP001160483">
    <property type="component" value="Unassembled WGS sequence"/>
</dbReference>
<evidence type="ECO:0000256" key="2">
    <source>
        <dbReference type="ARBA" id="ARBA00022763"/>
    </source>
</evidence>
<dbReference type="InterPro" id="IPR013882">
    <property type="entry name" value="Ctp1_C"/>
</dbReference>
<feature type="coiled-coil region" evidence="4">
    <location>
        <begin position="28"/>
        <end position="55"/>
    </location>
</feature>
<dbReference type="InterPro" id="IPR033316">
    <property type="entry name" value="RBBP8-like"/>
</dbReference>
<keyword evidence="4" id="KW-0175">Coiled coil</keyword>
<evidence type="ECO:0000256" key="4">
    <source>
        <dbReference type="SAM" id="Coils"/>
    </source>
</evidence>
<evidence type="ECO:0000313" key="7">
    <source>
        <dbReference type="Proteomes" id="UP001160483"/>
    </source>
</evidence>
<proteinExistence type="predicted"/>
<protein>
    <recommendedName>
        <fullName evidence="5">DNA endonuclease activator Ctp1 C-terminal domain-containing protein</fullName>
    </recommendedName>
</protein>
<comment type="subcellular location">
    <subcellularLocation>
        <location evidence="1">Nucleus</location>
    </subcellularLocation>
</comment>
<reference evidence="6" key="1">
    <citation type="submission" date="2021-11" db="EMBL/GenBank/DDBJ databases">
        <authorList>
            <person name="Islam A."/>
            <person name="Islam S."/>
            <person name="Flora M.S."/>
            <person name="Rahman M."/>
            <person name="Ziaur R.M."/>
            <person name="Epstein J.H."/>
            <person name="Hassan M."/>
            <person name="Klassen M."/>
            <person name="Woodard K."/>
            <person name="Webb A."/>
            <person name="Webby R.J."/>
            <person name="El Zowalaty M.E."/>
        </authorList>
    </citation>
    <scope>NUCLEOTIDE SEQUENCE</scope>
    <source>
        <strain evidence="6">Pbs3</strain>
    </source>
</reference>
<evidence type="ECO:0000259" key="5">
    <source>
        <dbReference type="Pfam" id="PF08573"/>
    </source>
</evidence>
<gene>
    <name evidence="6" type="ORF">PBS003_LOCUS9374</name>
</gene>
<dbReference type="AlphaFoldDB" id="A0AAU9L729"/>
<evidence type="ECO:0000256" key="1">
    <source>
        <dbReference type="ARBA" id="ARBA00004123"/>
    </source>
</evidence>
<accession>A0AAU9L729</accession>
<dbReference type="GO" id="GO:0010792">
    <property type="term" value="P:DNA double-strand break processing involved in repair via single-strand annealing"/>
    <property type="evidence" value="ECO:0007669"/>
    <property type="project" value="TreeGrafter"/>
</dbReference>
<keyword evidence="2" id="KW-0227">DNA damage</keyword>
<keyword evidence="3" id="KW-0539">Nucleus</keyword>
<evidence type="ECO:0000256" key="3">
    <source>
        <dbReference type="ARBA" id="ARBA00023242"/>
    </source>
</evidence>
<organism evidence="6 7">
    <name type="scientific">Peronospora belbahrii</name>
    <dbReference type="NCBI Taxonomy" id="622444"/>
    <lineage>
        <taxon>Eukaryota</taxon>
        <taxon>Sar</taxon>
        <taxon>Stramenopiles</taxon>
        <taxon>Oomycota</taxon>
        <taxon>Peronosporomycetes</taxon>
        <taxon>Peronosporales</taxon>
        <taxon>Peronosporaceae</taxon>
        <taxon>Peronospora</taxon>
    </lineage>
</organism>
<dbReference type="EMBL" id="CAKKTJ010000336">
    <property type="protein sequence ID" value="CAH0482796.1"/>
    <property type="molecule type" value="Genomic_DNA"/>
</dbReference>
<feature type="domain" description="DNA endonuclease activator Ctp1 C-terminal" evidence="5">
    <location>
        <begin position="237"/>
        <end position="268"/>
    </location>
</feature>
<dbReference type="GO" id="GO:0005634">
    <property type="term" value="C:nucleus"/>
    <property type="evidence" value="ECO:0007669"/>
    <property type="project" value="UniProtKB-SubCell"/>
</dbReference>
<dbReference type="PANTHER" id="PTHR15107">
    <property type="entry name" value="RETINOBLASTOMA BINDING PROTEIN 8"/>
    <property type="match status" value="1"/>
</dbReference>
<dbReference type="Pfam" id="PF08573">
    <property type="entry name" value="SAE2"/>
    <property type="match status" value="1"/>
</dbReference>
<name>A0AAU9L729_9STRA</name>
<dbReference type="GO" id="GO:0003684">
    <property type="term" value="F:damaged DNA binding"/>
    <property type="evidence" value="ECO:0007669"/>
    <property type="project" value="TreeGrafter"/>
</dbReference>
<dbReference type="PANTHER" id="PTHR15107:SF0">
    <property type="entry name" value="DNA ENDONUCLEASE ACTIVATOR CTP1 C-TERMINAL DOMAIN-CONTAINING PROTEIN"/>
    <property type="match status" value="1"/>
</dbReference>
<comment type="caution">
    <text evidence="6">The sequence shown here is derived from an EMBL/GenBank/DDBJ whole genome shotgun (WGS) entry which is preliminary data.</text>
</comment>
<sequence>MEWQDEKKALLATIRRQEHETAALARRFKILQQTLKEQQKLVDRYQHALEMIQVKIPATAAASIASPIDTRKYQPLTKPKFTTQPKIESTEITLMKDYPWRIKRNKTVMSIAKAPVFMPEATRKTNENKTMAIEVKPVIVSTRRRHTRLASTWAEEKQKMKLKKPKWTKPTGALSVSGTFDKENIIQPEERVDCPMSTFAYVEVVRNREERRALPGYDCIECKKYYDALGEIAATDVAAQKHKCSRHRARFQPYETPDDFWRLSFPDSESQ</sequence>
<evidence type="ECO:0000313" key="6">
    <source>
        <dbReference type="EMBL" id="CAH0482796.1"/>
    </source>
</evidence>